<dbReference type="Gene3D" id="3.40.50.410">
    <property type="entry name" value="von Willebrand factor, type A domain"/>
    <property type="match status" value="1"/>
</dbReference>
<dbReference type="eggNOG" id="arCOG02745">
    <property type="taxonomic scope" value="Archaea"/>
</dbReference>
<accession>U3A3Z8</accession>
<gene>
    <name evidence="2" type="ORF">MBEHAL_1104</name>
</gene>
<dbReference type="AlphaFoldDB" id="U3A3Z8"/>
<protein>
    <recommendedName>
        <fullName evidence="1">DUF58 domain-containing protein</fullName>
    </recommendedName>
</protein>
<evidence type="ECO:0000313" key="2">
    <source>
        <dbReference type="EMBL" id="GAD52344.1"/>
    </source>
</evidence>
<dbReference type="InterPro" id="IPR002881">
    <property type="entry name" value="DUF58"/>
</dbReference>
<dbReference type="PANTHER" id="PTHR33608:SF6">
    <property type="entry name" value="BLL2464 PROTEIN"/>
    <property type="match status" value="1"/>
</dbReference>
<proteinExistence type="predicted"/>
<dbReference type="SUPFAM" id="SSF53300">
    <property type="entry name" value="vWA-like"/>
    <property type="match status" value="1"/>
</dbReference>
<organism evidence="2 3">
    <name type="scientific">Halarchaeum acidiphilum MH1-52-1</name>
    <dbReference type="NCBI Taxonomy" id="1261545"/>
    <lineage>
        <taxon>Archaea</taxon>
        <taxon>Methanobacteriati</taxon>
        <taxon>Methanobacteriota</taxon>
        <taxon>Stenosarchaea group</taxon>
        <taxon>Halobacteria</taxon>
        <taxon>Halobacteriales</taxon>
        <taxon>Halobacteriaceae</taxon>
    </lineage>
</organism>
<dbReference type="Pfam" id="PF01882">
    <property type="entry name" value="DUF58"/>
    <property type="match status" value="1"/>
</dbReference>
<dbReference type="InterPro" id="IPR036465">
    <property type="entry name" value="vWFA_dom_sf"/>
</dbReference>
<sequence length="292" mass="32572">MIDPAFLDELARFRASLRRETSAQRQGEQRSPYAGEGLTFADYRRYAPGDDTRLIDWRLFARTEELFVKVFEAERNLTVHVLVDASGSMDYGEGDAYKFDYGAKLGLGFAYLAAEEHNDFRFSLFRERPERLDTGRSNRSELLRLVDRLNATDPSGETAFVDALDAYAATIGSKSLVIVVSDLLVDPDDVASGVAALSRNDVVLPQVLSPAELDPEPTGDTIFRDAETGATERAYFGGRRTRTYRERLDDHVAAVTERARDLRADHALIDTGEDFFDAFAALRADPDAAARR</sequence>
<evidence type="ECO:0000259" key="1">
    <source>
        <dbReference type="Pfam" id="PF01882"/>
    </source>
</evidence>
<keyword evidence="3" id="KW-1185">Reference proteome</keyword>
<name>U3A3Z8_9EURY</name>
<dbReference type="RefSeq" id="WP_020222295.1">
    <property type="nucleotide sequence ID" value="NZ_BANO01000197.1"/>
</dbReference>
<evidence type="ECO:0000313" key="3">
    <source>
        <dbReference type="Proteomes" id="UP000016986"/>
    </source>
</evidence>
<dbReference type="EMBL" id="BATA01000020">
    <property type="protein sequence ID" value="GAD52344.1"/>
    <property type="molecule type" value="Genomic_DNA"/>
</dbReference>
<reference evidence="2 3" key="1">
    <citation type="submission" date="2013-09" db="EMBL/GenBank/DDBJ databases">
        <title>Whole genome sequencing of Halarchaeum acidiphilum strain MH1-52-1.</title>
        <authorList>
            <person name="Shimane Y."/>
            <person name="Minegishi H."/>
            <person name="Nishi S."/>
            <person name="Echigo A."/>
            <person name="Shuto A."/>
            <person name="Konishi M."/>
            <person name="Ito T."/>
            <person name="Ohkuma M."/>
            <person name="Ohta Y."/>
            <person name="Nagano Y."/>
            <person name="Tsubouchi T."/>
            <person name="Mori K."/>
            <person name="Usui K."/>
            <person name="Kamekura M."/>
            <person name="Usami R."/>
            <person name="Takaki Y."/>
            <person name="Hatada Y."/>
        </authorList>
    </citation>
    <scope>NUCLEOTIDE SEQUENCE [LARGE SCALE GENOMIC DNA]</scope>
    <source>
        <strain evidence="2 3">JCM 16109</strain>
    </source>
</reference>
<dbReference type="OrthoDB" id="3263at2157"/>
<comment type="caution">
    <text evidence="2">The sequence shown here is derived from an EMBL/GenBank/DDBJ whole genome shotgun (WGS) entry which is preliminary data.</text>
</comment>
<feature type="domain" description="DUF58" evidence="1">
    <location>
        <begin position="42"/>
        <end position="242"/>
    </location>
</feature>
<dbReference type="Proteomes" id="UP000016986">
    <property type="component" value="Unassembled WGS sequence"/>
</dbReference>
<dbReference type="PANTHER" id="PTHR33608">
    <property type="entry name" value="BLL2464 PROTEIN"/>
    <property type="match status" value="1"/>
</dbReference>